<dbReference type="AlphaFoldDB" id="A0A8S3ST40"/>
<comment type="caution">
    <text evidence="2">The sequence shown here is derived from an EMBL/GenBank/DDBJ whole genome shotgun (WGS) entry which is preliminary data.</text>
</comment>
<keyword evidence="3" id="KW-1185">Reference proteome</keyword>
<accession>A0A8S3ST40</accession>
<evidence type="ECO:0000256" key="1">
    <source>
        <dbReference type="SAM" id="MobiDB-lite"/>
    </source>
</evidence>
<organism evidence="2 3">
    <name type="scientific">Mytilus edulis</name>
    <name type="common">Blue mussel</name>
    <dbReference type="NCBI Taxonomy" id="6550"/>
    <lineage>
        <taxon>Eukaryota</taxon>
        <taxon>Metazoa</taxon>
        <taxon>Spiralia</taxon>
        <taxon>Lophotrochozoa</taxon>
        <taxon>Mollusca</taxon>
        <taxon>Bivalvia</taxon>
        <taxon>Autobranchia</taxon>
        <taxon>Pteriomorphia</taxon>
        <taxon>Mytilida</taxon>
        <taxon>Mytiloidea</taxon>
        <taxon>Mytilidae</taxon>
        <taxon>Mytilinae</taxon>
        <taxon>Mytilus</taxon>
    </lineage>
</organism>
<dbReference type="EMBL" id="CAJPWZ010001640">
    <property type="protein sequence ID" value="CAG2219704.1"/>
    <property type="molecule type" value="Genomic_DNA"/>
</dbReference>
<protein>
    <submittedName>
        <fullName evidence="2">Uncharacterized protein</fullName>
    </submittedName>
</protein>
<sequence length="208" mass="21851">MQTDEQDQEEFGTSHGIDSEFITHGSSSGRGLSWVTVGGRTSISGTIRGLSAVLSRALSNDDSSRHKCLPEGGSSYCVDICYGNIIGASRLADSIRRVNMGSEMIRSLLSGLTRVSSNDGHLSSGSRIGTSDMARNVDLSLISYLETIGSGCGVSGHSSPDILDAISSGPVEVDTVSFRRSGSGRTSGSRRVSHSVLGGKTDCKKRLF</sequence>
<proteinExistence type="predicted"/>
<feature type="compositionally biased region" description="Acidic residues" evidence="1">
    <location>
        <begin position="1"/>
        <end position="10"/>
    </location>
</feature>
<name>A0A8S3ST40_MYTED</name>
<reference evidence="2" key="1">
    <citation type="submission" date="2021-03" db="EMBL/GenBank/DDBJ databases">
        <authorList>
            <person name="Bekaert M."/>
        </authorList>
    </citation>
    <scope>NUCLEOTIDE SEQUENCE</scope>
</reference>
<evidence type="ECO:0000313" key="2">
    <source>
        <dbReference type="EMBL" id="CAG2219704.1"/>
    </source>
</evidence>
<gene>
    <name evidence="2" type="ORF">MEDL_33254</name>
</gene>
<evidence type="ECO:0000313" key="3">
    <source>
        <dbReference type="Proteomes" id="UP000683360"/>
    </source>
</evidence>
<feature type="region of interest" description="Disordered" evidence="1">
    <location>
        <begin position="1"/>
        <end position="26"/>
    </location>
</feature>
<dbReference type="Proteomes" id="UP000683360">
    <property type="component" value="Unassembled WGS sequence"/>
</dbReference>